<dbReference type="InterPro" id="IPR036390">
    <property type="entry name" value="WH_DNA-bd_sf"/>
</dbReference>
<comment type="caution">
    <text evidence="2">The sequence shown here is derived from an EMBL/GenBank/DDBJ whole genome shotgun (WGS) entry which is preliminary data.</text>
</comment>
<protein>
    <recommendedName>
        <fullName evidence="1">O-methyltransferase dimerisation domain-containing protein</fullName>
    </recommendedName>
</protein>
<sequence>MVLPTSSTAKALLHAQLELWNVSFAFVRSMALKSAVELGVADAIELHDSHEAKVHPSKIPCLGRLMRALTAAGVFGVQTPSGGGSDDPPLYYTLTPTSSLLVGLSPQSQAPITAMT</sequence>
<dbReference type="InterPro" id="IPR036388">
    <property type="entry name" value="WH-like_DNA-bd_sf"/>
</dbReference>
<dbReference type="GO" id="GO:0046983">
    <property type="term" value="F:protein dimerization activity"/>
    <property type="evidence" value="ECO:0007669"/>
    <property type="project" value="InterPro"/>
</dbReference>
<accession>A0A5J9UDQ7</accession>
<dbReference type="Gramene" id="TVU21487">
    <property type="protein sequence ID" value="TVU21487"/>
    <property type="gene ID" value="EJB05_31123"/>
</dbReference>
<name>A0A5J9UDQ7_9POAL</name>
<dbReference type="OrthoDB" id="689987at2759"/>
<evidence type="ECO:0000313" key="2">
    <source>
        <dbReference type="EMBL" id="TVU21487.1"/>
    </source>
</evidence>
<feature type="domain" description="O-methyltransferase dimerisation" evidence="1">
    <location>
        <begin position="20"/>
        <end position="102"/>
    </location>
</feature>
<dbReference type="EMBL" id="RWGY01000026">
    <property type="protein sequence ID" value="TVU21487.1"/>
    <property type="molecule type" value="Genomic_DNA"/>
</dbReference>
<keyword evidence="3" id="KW-1185">Reference proteome</keyword>
<dbReference type="Proteomes" id="UP000324897">
    <property type="component" value="Unassembled WGS sequence"/>
</dbReference>
<proteinExistence type="predicted"/>
<dbReference type="Pfam" id="PF08100">
    <property type="entry name" value="Dimerisation"/>
    <property type="match status" value="1"/>
</dbReference>
<dbReference type="Gene3D" id="1.10.10.10">
    <property type="entry name" value="Winged helix-like DNA-binding domain superfamily/Winged helix DNA-binding domain"/>
    <property type="match status" value="1"/>
</dbReference>
<dbReference type="AlphaFoldDB" id="A0A5J9UDQ7"/>
<gene>
    <name evidence="2" type="ORF">EJB05_31123</name>
</gene>
<dbReference type="InterPro" id="IPR012967">
    <property type="entry name" value="COMT_dimerisation"/>
</dbReference>
<reference evidence="2 3" key="1">
    <citation type="journal article" date="2019" name="Sci. Rep.">
        <title>A high-quality genome of Eragrostis curvula grass provides insights into Poaceae evolution and supports new strategies to enhance forage quality.</title>
        <authorList>
            <person name="Carballo J."/>
            <person name="Santos B.A.C.M."/>
            <person name="Zappacosta D."/>
            <person name="Garbus I."/>
            <person name="Selva J.P."/>
            <person name="Gallo C.A."/>
            <person name="Diaz A."/>
            <person name="Albertini E."/>
            <person name="Caccamo M."/>
            <person name="Echenique V."/>
        </authorList>
    </citation>
    <scope>NUCLEOTIDE SEQUENCE [LARGE SCALE GENOMIC DNA]</scope>
    <source>
        <strain evidence="3">cv. Victoria</strain>
        <tissue evidence="2">Leaf</tissue>
    </source>
</reference>
<feature type="non-terminal residue" evidence="2">
    <location>
        <position position="1"/>
    </location>
</feature>
<organism evidence="2 3">
    <name type="scientific">Eragrostis curvula</name>
    <name type="common">weeping love grass</name>
    <dbReference type="NCBI Taxonomy" id="38414"/>
    <lineage>
        <taxon>Eukaryota</taxon>
        <taxon>Viridiplantae</taxon>
        <taxon>Streptophyta</taxon>
        <taxon>Embryophyta</taxon>
        <taxon>Tracheophyta</taxon>
        <taxon>Spermatophyta</taxon>
        <taxon>Magnoliopsida</taxon>
        <taxon>Liliopsida</taxon>
        <taxon>Poales</taxon>
        <taxon>Poaceae</taxon>
        <taxon>PACMAD clade</taxon>
        <taxon>Chloridoideae</taxon>
        <taxon>Eragrostideae</taxon>
        <taxon>Eragrostidinae</taxon>
        <taxon>Eragrostis</taxon>
    </lineage>
</organism>
<evidence type="ECO:0000313" key="3">
    <source>
        <dbReference type="Proteomes" id="UP000324897"/>
    </source>
</evidence>
<dbReference type="SUPFAM" id="SSF46785">
    <property type="entry name" value="Winged helix' DNA-binding domain"/>
    <property type="match status" value="1"/>
</dbReference>
<evidence type="ECO:0000259" key="1">
    <source>
        <dbReference type="Pfam" id="PF08100"/>
    </source>
</evidence>